<feature type="domain" description="Nucleoside diphosphate kinase-like" evidence="11">
    <location>
        <begin position="3"/>
        <end position="140"/>
    </location>
</feature>
<evidence type="ECO:0000259" key="11">
    <source>
        <dbReference type="SMART" id="SM00562"/>
    </source>
</evidence>
<dbReference type="HAMAP" id="MF_00451">
    <property type="entry name" value="NDP_kinase"/>
    <property type="match status" value="1"/>
</dbReference>
<evidence type="ECO:0000313" key="13">
    <source>
        <dbReference type="Proteomes" id="UP000751190"/>
    </source>
</evidence>
<accession>A0A8J5XH57</accession>
<comment type="similarity">
    <text evidence="2 7 8">Belongs to the NDK family.</text>
</comment>
<dbReference type="SMART" id="SM00562">
    <property type="entry name" value="NDK"/>
    <property type="match status" value="1"/>
</dbReference>
<feature type="binding site" evidence="7">
    <location>
        <position position="104"/>
    </location>
    <ligand>
        <name>ATP</name>
        <dbReference type="ChEBI" id="CHEBI:30616"/>
    </ligand>
</feature>
<feature type="binding site" evidence="7">
    <location>
        <position position="93"/>
    </location>
    <ligand>
        <name>ATP</name>
        <dbReference type="ChEBI" id="CHEBI:30616"/>
    </ligand>
</feature>
<dbReference type="CDD" id="cd04413">
    <property type="entry name" value="NDPk_I"/>
    <property type="match status" value="1"/>
</dbReference>
<dbReference type="OrthoDB" id="2162449at2759"/>
<comment type="catalytic activity">
    <reaction evidence="9">
        <text>a 2'-deoxyribonucleoside 5'-diphosphate + ATP = a 2'-deoxyribonucleoside 5'-triphosphate + ADP</text>
        <dbReference type="Rhea" id="RHEA:44640"/>
        <dbReference type="ChEBI" id="CHEBI:30616"/>
        <dbReference type="ChEBI" id="CHEBI:61560"/>
        <dbReference type="ChEBI" id="CHEBI:73316"/>
        <dbReference type="ChEBI" id="CHEBI:456216"/>
        <dbReference type="EC" id="2.7.4.6"/>
    </reaction>
</comment>
<comment type="caution">
    <text evidence="12">The sequence shown here is derived from an EMBL/GenBank/DDBJ whole genome shotgun (WGS) entry which is preliminary data.</text>
</comment>
<feature type="binding site" evidence="7">
    <location>
        <position position="59"/>
    </location>
    <ligand>
        <name>ATP</name>
        <dbReference type="ChEBI" id="CHEBI:30616"/>
    </ligand>
</feature>
<reference evidence="12" key="1">
    <citation type="submission" date="2021-05" db="EMBL/GenBank/DDBJ databases">
        <title>The genome of the haptophyte Pavlova lutheri (Diacronema luteri, Pavlovales) - a model for lipid biosynthesis in eukaryotic algae.</title>
        <authorList>
            <person name="Hulatt C.J."/>
            <person name="Posewitz M.C."/>
        </authorList>
    </citation>
    <scope>NUCLEOTIDE SEQUENCE</scope>
    <source>
        <strain evidence="12">NIVA-4/92</strain>
    </source>
</reference>
<comment type="cofactor">
    <cofactor evidence="1">
        <name>Mg(2+)</name>
        <dbReference type="ChEBI" id="CHEBI:18420"/>
    </cofactor>
</comment>
<dbReference type="GO" id="GO:0004550">
    <property type="term" value="F:nucleoside diphosphate kinase activity"/>
    <property type="evidence" value="ECO:0007669"/>
    <property type="project" value="UniProtKB-EC"/>
</dbReference>
<keyword evidence="4 9" id="KW-0547">Nucleotide-binding</keyword>
<dbReference type="SUPFAM" id="SSF54919">
    <property type="entry name" value="Nucleoside diphosphate kinase, NDK"/>
    <property type="match status" value="1"/>
</dbReference>
<feature type="binding site" evidence="7">
    <location>
        <position position="114"/>
    </location>
    <ligand>
        <name>ATP</name>
        <dbReference type="ChEBI" id="CHEBI:30616"/>
    </ligand>
</feature>
<feature type="active site" description="Pros-phosphohistidine intermediate" evidence="7">
    <location>
        <position position="117"/>
    </location>
</feature>
<dbReference type="EC" id="2.7.4.6" evidence="9"/>
<protein>
    <recommendedName>
        <fullName evidence="9">Nucleoside diphosphate kinase</fullName>
        <ecNumber evidence="9">2.7.4.6</ecNumber>
    </recommendedName>
</protein>
<evidence type="ECO:0000256" key="4">
    <source>
        <dbReference type="ARBA" id="ARBA00022741"/>
    </source>
</evidence>
<dbReference type="Proteomes" id="UP000751190">
    <property type="component" value="Unassembled WGS sequence"/>
</dbReference>
<dbReference type="PANTHER" id="PTHR11349">
    <property type="entry name" value="NUCLEOSIDE DIPHOSPHATE KINASE"/>
    <property type="match status" value="1"/>
</dbReference>
<dbReference type="EMBL" id="JAGTXO010000030">
    <property type="protein sequence ID" value="KAG8460774.1"/>
    <property type="molecule type" value="Genomic_DNA"/>
</dbReference>
<evidence type="ECO:0000256" key="6">
    <source>
        <dbReference type="ARBA" id="ARBA00022840"/>
    </source>
</evidence>
<dbReference type="NCBIfam" id="NF001908">
    <property type="entry name" value="PRK00668.1"/>
    <property type="match status" value="1"/>
</dbReference>
<gene>
    <name evidence="12" type="ORF">KFE25_010829</name>
</gene>
<dbReference type="GO" id="GO:0006183">
    <property type="term" value="P:GTP biosynthetic process"/>
    <property type="evidence" value="ECO:0007669"/>
    <property type="project" value="InterPro"/>
</dbReference>
<dbReference type="GO" id="GO:0005524">
    <property type="term" value="F:ATP binding"/>
    <property type="evidence" value="ECO:0007669"/>
    <property type="project" value="UniProtKB-KW"/>
</dbReference>
<dbReference type="FunFam" id="3.30.70.141:FF:000002">
    <property type="entry name" value="Nucleoside diphosphate kinase"/>
    <property type="match status" value="1"/>
</dbReference>
<dbReference type="GO" id="GO:0006241">
    <property type="term" value="P:CTP biosynthetic process"/>
    <property type="evidence" value="ECO:0007669"/>
    <property type="project" value="InterPro"/>
</dbReference>
<dbReference type="PROSITE" id="PS51374">
    <property type="entry name" value="NDPK_LIKE"/>
    <property type="match status" value="1"/>
</dbReference>
<evidence type="ECO:0000256" key="8">
    <source>
        <dbReference type="RuleBase" id="RU004011"/>
    </source>
</evidence>
<evidence type="ECO:0000256" key="2">
    <source>
        <dbReference type="ARBA" id="ARBA00008142"/>
    </source>
</evidence>
<evidence type="ECO:0000256" key="9">
    <source>
        <dbReference type="RuleBase" id="RU004013"/>
    </source>
</evidence>
<dbReference type="PROSITE" id="PS00469">
    <property type="entry name" value="NDPK"/>
    <property type="match status" value="1"/>
</dbReference>
<evidence type="ECO:0000256" key="3">
    <source>
        <dbReference type="ARBA" id="ARBA00022679"/>
    </source>
</evidence>
<keyword evidence="5 9" id="KW-0418">Kinase</keyword>
<evidence type="ECO:0000256" key="10">
    <source>
        <dbReference type="SAM" id="MobiDB-lite"/>
    </source>
</evidence>
<evidence type="ECO:0000256" key="1">
    <source>
        <dbReference type="ARBA" id="ARBA00001946"/>
    </source>
</evidence>
<dbReference type="InterPro" id="IPR034907">
    <property type="entry name" value="NDK-like_dom"/>
</dbReference>
<dbReference type="InterPro" id="IPR023005">
    <property type="entry name" value="Nucleoside_diP_kinase_AS"/>
</dbReference>
<feature type="binding site" evidence="7">
    <location>
        <position position="11"/>
    </location>
    <ligand>
        <name>ATP</name>
        <dbReference type="ChEBI" id="CHEBI:30616"/>
    </ligand>
</feature>
<sequence>MATEQTFIMIKPDGVQRGLVGKIIQRFEDRGFKLVALKFTQPTKQLLEKHYADLKSKPFFPGLVEYMSSGPVVPMVWEGLNAVAMGRKMLGATKPAESEPGTIRGDFCLDVGRNLCHGSDGVEAAKGEIALWFSPDELVSWADHSAAQVYEKPPVVAAAAPAGGAKGKGGGKEDKKGGGAGGKDDKKPAAAAAAAPEDAEKAAKEAAKARDKQMKAAIKEGGKKGVELEGASDMGGLEFFCTSVDTPDGDMEMLTESVKAMNAEPDESAEERKGGAGHIGKMIFSAGSKQLIMVAYVPEDKQAKVSAAEWMKDVCTSVNGRVVGDATKGYAVGEADGDFDKGHFPIKMKDTALAAGIAYLKSKGCFPDTADDSDDEPAFGDDAFDDL</sequence>
<evidence type="ECO:0000256" key="5">
    <source>
        <dbReference type="ARBA" id="ARBA00022777"/>
    </source>
</evidence>
<keyword evidence="13" id="KW-1185">Reference proteome</keyword>
<proteinExistence type="inferred from homology"/>
<evidence type="ECO:0000313" key="12">
    <source>
        <dbReference type="EMBL" id="KAG8460774.1"/>
    </source>
</evidence>
<keyword evidence="3 9" id="KW-0808">Transferase</keyword>
<dbReference type="AlphaFoldDB" id="A0A8J5XH57"/>
<feature type="region of interest" description="Disordered" evidence="10">
    <location>
        <begin position="161"/>
        <end position="208"/>
    </location>
</feature>
<feature type="compositionally biased region" description="Basic and acidic residues" evidence="10">
    <location>
        <begin position="170"/>
        <end position="188"/>
    </location>
</feature>
<dbReference type="Gene3D" id="3.30.70.141">
    <property type="entry name" value="Nucleoside diphosphate kinase-like domain"/>
    <property type="match status" value="1"/>
</dbReference>
<keyword evidence="6 9" id="KW-0067">ATP-binding</keyword>
<dbReference type="PRINTS" id="PR01243">
    <property type="entry name" value="NUCDPKINASE"/>
</dbReference>
<dbReference type="InterPro" id="IPR036850">
    <property type="entry name" value="NDK-like_dom_sf"/>
</dbReference>
<feature type="compositionally biased region" description="Basic and acidic residues" evidence="10">
    <location>
        <begin position="198"/>
        <end position="208"/>
    </location>
</feature>
<name>A0A8J5XH57_DIALT</name>
<evidence type="ECO:0000256" key="7">
    <source>
        <dbReference type="PROSITE-ProRule" id="PRU00706"/>
    </source>
</evidence>
<dbReference type="GO" id="GO:0006228">
    <property type="term" value="P:UTP biosynthetic process"/>
    <property type="evidence" value="ECO:0007669"/>
    <property type="project" value="InterPro"/>
</dbReference>
<organism evidence="12 13">
    <name type="scientific">Diacronema lutheri</name>
    <name type="common">Unicellular marine alga</name>
    <name type="synonym">Monochrysis lutheri</name>
    <dbReference type="NCBI Taxonomy" id="2081491"/>
    <lineage>
        <taxon>Eukaryota</taxon>
        <taxon>Haptista</taxon>
        <taxon>Haptophyta</taxon>
        <taxon>Pavlovophyceae</taxon>
        <taxon>Pavlovales</taxon>
        <taxon>Pavlovaceae</taxon>
        <taxon>Diacronema</taxon>
    </lineage>
</organism>
<feature type="binding site" evidence="7">
    <location>
        <position position="87"/>
    </location>
    <ligand>
        <name>ATP</name>
        <dbReference type="ChEBI" id="CHEBI:30616"/>
    </ligand>
</feature>
<dbReference type="Pfam" id="PF00334">
    <property type="entry name" value="NDK"/>
    <property type="match status" value="1"/>
</dbReference>
<dbReference type="InterPro" id="IPR001564">
    <property type="entry name" value="Nucleoside_diP_kinase"/>
</dbReference>